<feature type="transmembrane region" description="Helical" evidence="6">
    <location>
        <begin position="423"/>
        <end position="441"/>
    </location>
</feature>
<dbReference type="EMBL" id="JAHYXK010000001">
    <property type="protein sequence ID" value="MBW7465605.1"/>
    <property type="molecule type" value="Genomic_DNA"/>
</dbReference>
<keyword evidence="5 6" id="KW-0472">Membrane</keyword>
<gene>
    <name evidence="7" type="ORF">K0O23_00880</name>
</gene>
<keyword evidence="2" id="KW-1003">Cell membrane</keyword>
<dbReference type="PANTHER" id="PTHR30250:SF11">
    <property type="entry name" value="O-ANTIGEN TRANSPORTER-RELATED"/>
    <property type="match status" value="1"/>
</dbReference>
<accession>A0ABS7CP44</accession>
<sequence>MLRKLLSHAAIYGLAAQVPRMAGIFALPIITPYLTTLDYGVAGVITAYTVALNTIFSLGLSVVMVNSYSKHPSRYKWVWRQLHGFLSVWAILYGFILGAVLWWGIPAEAAADKWELLALNVLPVVLFGVTEYQAMFLFQISQRPLPVAVRSFVVGVTTVALNIYTIAYLKMGYMGWFYANAAGMLVGFILYSYPLYFVEKMWPIFNYKWKRIKTSLKLSLPVIPHHFSFFLLDTSDRLVLDLLKVPVPRIGLYNIASSFGLYFMAASNSVVQAAAPFYLQFYSKSREDLHAARQARSMTFALQIFFLGATFILCLWLRELFILLIRNEELQQAYPLAIIIMMGYSYRPMYLGAVNLLTYREHTKVLWKVSTVAGAGNVVLNLIFIPLYGIEAAAITTFIALMYMGYSGYALKEYKQVAEVNYYPWVWLSVNIVALVVVYVLKDIGLGYKVILSAVTGVCAGVGYLYLGRQFSLK</sequence>
<evidence type="ECO:0000256" key="1">
    <source>
        <dbReference type="ARBA" id="ARBA00004651"/>
    </source>
</evidence>
<protein>
    <submittedName>
        <fullName evidence="7">Lipopolysaccharide biosynthesis protein</fullName>
    </submittedName>
</protein>
<proteinExistence type="predicted"/>
<evidence type="ECO:0000256" key="4">
    <source>
        <dbReference type="ARBA" id="ARBA00022989"/>
    </source>
</evidence>
<dbReference type="PANTHER" id="PTHR30250">
    <property type="entry name" value="PST FAMILY PREDICTED COLANIC ACID TRANSPORTER"/>
    <property type="match status" value="1"/>
</dbReference>
<feature type="transmembrane region" description="Helical" evidence="6">
    <location>
        <begin position="447"/>
        <end position="467"/>
    </location>
</feature>
<keyword evidence="3 6" id="KW-0812">Transmembrane</keyword>
<feature type="transmembrane region" description="Helical" evidence="6">
    <location>
        <begin position="300"/>
        <end position="321"/>
    </location>
</feature>
<feature type="transmembrane region" description="Helical" evidence="6">
    <location>
        <begin position="117"/>
        <end position="140"/>
    </location>
</feature>
<reference evidence="7 8" key="1">
    <citation type="journal article" date="2016" name="Int. J. Syst. Evol. Microbiol.">
        <title>Pontibacter aydingkolensis sp. nov., isolated from soil of a salt lake.</title>
        <authorList>
            <person name="Osman G."/>
            <person name="Zhang T."/>
            <person name="Lou K."/>
            <person name="Gao Y."/>
            <person name="Chang W."/>
            <person name="Lin Q."/>
            <person name="Yang H.M."/>
            <person name="Huo X.D."/>
            <person name="Wang N."/>
        </authorList>
    </citation>
    <scope>NUCLEOTIDE SEQUENCE [LARGE SCALE GENOMIC DNA]</scope>
    <source>
        <strain evidence="7 8">KACC 19255</strain>
    </source>
</reference>
<evidence type="ECO:0000313" key="7">
    <source>
        <dbReference type="EMBL" id="MBW7465605.1"/>
    </source>
</evidence>
<comment type="caution">
    <text evidence="7">The sequence shown here is derived from an EMBL/GenBank/DDBJ whole genome shotgun (WGS) entry which is preliminary data.</text>
</comment>
<feature type="transmembrane region" description="Helical" evidence="6">
    <location>
        <begin position="86"/>
        <end position="105"/>
    </location>
</feature>
<evidence type="ECO:0000256" key="6">
    <source>
        <dbReference type="SAM" id="Phobius"/>
    </source>
</evidence>
<name>A0ABS7CP44_9BACT</name>
<dbReference type="Proteomes" id="UP000813018">
    <property type="component" value="Unassembled WGS sequence"/>
</dbReference>
<feature type="transmembrane region" description="Helical" evidence="6">
    <location>
        <begin position="147"/>
        <end position="169"/>
    </location>
</feature>
<feature type="transmembrane region" description="Helical" evidence="6">
    <location>
        <begin position="42"/>
        <end position="65"/>
    </location>
</feature>
<comment type="subcellular location">
    <subcellularLocation>
        <location evidence="1">Cell membrane</location>
        <topology evidence="1">Multi-pass membrane protein</topology>
    </subcellularLocation>
</comment>
<organism evidence="7 8">
    <name type="scientific">Pontibacter aydingkolensis</name>
    <dbReference type="NCBI Taxonomy" id="1911536"/>
    <lineage>
        <taxon>Bacteria</taxon>
        <taxon>Pseudomonadati</taxon>
        <taxon>Bacteroidota</taxon>
        <taxon>Cytophagia</taxon>
        <taxon>Cytophagales</taxon>
        <taxon>Hymenobacteraceae</taxon>
        <taxon>Pontibacter</taxon>
    </lineage>
</organism>
<evidence type="ECO:0000313" key="8">
    <source>
        <dbReference type="Proteomes" id="UP000813018"/>
    </source>
</evidence>
<keyword evidence="4 6" id="KW-1133">Transmembrane helix</keyword>
<evidence type="ECO:0000256" key="3">
    <source>
        <dbReference type="ARBA" id="ARBA00022692"/>
    </source>
</evidence>
<dbReference type="InterPro" id="IPR050833">
    <property type="entry name" value="Poly_Biosynth_Transport"/>
</dbReference>
<dbReference type="RefSeq" id="WP_219875492.1">
    <property type="nucleotide sequence ID" value="NZ_JAHYXK010000001.1"/>
</dbReference>
<evidence type="ECO:0000256" key="2">
    <source>
        <dbReference type="ARBA" id="ARBA00022475"/>
    </source>
</evidence>
<feature type="transmembrane region" description="Helical" evidence="6">
    <location>
        <begin position="175"/>
        <end position="193"/>
    </location>
</feature>
<feature type="transmembrane region" description="Helical" evidence="6">
    <location>
        <begin position="333"/>
        <end position="353"/>
    </location>
</feature>
<evidence type="ECO:0000256" key="5">
    <source>
        <dbReference type="ARBA" id="ARBA00023136"/>
    </source>
</evidence>
<keyword evidence="8" id="KW-1185">Reference proteome</keyword>